<organism evidence="2 3">
    <name type="scientific">Heracleum sosnowskyi</name>
    <dbReference type="NCBI Taxonomy" id="360622"/>
    <lineage>
        <taxon>Eukaryota</taxon>
        <taxon>Viridiplantae</taxon>
        <taxon>Streptophyta</taxon>
        <taxon>Embryophyta</taxon>
        <taxon>Tracheophyta</taxon>
        <taxon>Spermatophyta</taxon>
        <taxon>Magnoliopsida</taxon>
        <taxon>eudicotyledons</taxon>
        <taxon>Gunneridae</taxon>
        <taxon>Pentapetalae</taxon>
        <taxon>asterids</taxon>
        <taxon>campanulids</taxon>
        <taxon>Apiales</taxon>
        <taxon>Apiaceae</taxon>
        <taxon>Apioideae</taxon>
        <taxon>apioid superclade</taxon>
        <taxon>Tordylieae</taxon>
        <taxon>Tordyliinae</taxon>
        <taxon>Heracleum</taxon>
    </lineage>
</organism>
<feature type="region of interest" description="Disordered" evidence="1">
    <location>
        <begin position="1"/>
        <end position="21"/>
    </location>
</feature>
<reference evidence="2" key="2">
    <citation type="submission" date="2023-05" db="EMBL/GenBank/DDBJ databases">
        <authorList>
            <person name="Schelkunov M.I."/>
        </authorList>
    </citation>
    <scope>NUCLEOTIDE SEQUENCE</scope>
    <source>
        <strain evidence="2">Hsosn_3</strain>
        <tissue evidence="2">Leaf</tissue>
    </source>
</reference>
<gene>
    <name evidence="2" type="ORF">POM88_021250</name>
</gene>
<dbReference type="Proteomes" id="UP001237642">
    <property type="component" value="Unassembled WGS sequence"/>
</dbReference>
<dbReference type="AlphaFoldDB" id="A0AAD8IGJ2"/>
<comment type="caution">
    <text evidence="2">The sequence shown here is derived from an EMBL/GenBank/DDBJ whole genome shotgun (WGS) entry which is preliminary data.</text>
</comment>
<name>A0AAD8IGJ2_9APIA</name>
<accession>A0AAD8IGJ2</accession>
<keyword evidence="3" id="KW-1185">Reference proteome</keyword>
<reference evidence="2" key="1">
    <citation type="submission" date="2023-02" db="EMBL/GenBank/DDBJ databases">
        <title>Genome of toxic invasive species Heracleum sosnowskyi carries increased number of genes despite the absence of recent whole-genome duplications.</title>
        <authorList>
            <person name="Schelkunov M."/>
            <person name="Shtratnikova V."/>
            <person name="Makarenko M."/>
            <person name="Klepikova A."/>
            <person name="Omelchenko D."/>
            <person name="Novikova G."/>
            <person name="Obukhova E."/>
            <person name="Bogdanov V."/>
            <person name="Penin A."/>
            <person name="Logacheva M."/>
        </authorList>
    </citation>
    <scope>NUCLEOTIDE SEQUENCE</scope>
    <source>
        <strain evidence="2">Hsosn_3</strain>
        <tissue evidence="2">Leaf</tissue>
    </source>
</reference>
<protein>
    <submittedName>
        <fullName evidence="2">Uncharacterized protein</fullName>
    </submittedName>
</protein>
<evidence type="ECO:0000256" key="1">
    <source>
        <dbReference type="SAM" id="MobiDB-lite"/>
    </source>
</evidence>
<feature type="compositionally biased region" description="Polar residues" evidence="1">
    <location>
        <begin position="12"/>
        <end position="21"/>
    </location>
</feature>
<dbReference type="EMBL" id="JAUIZM010000005">
    <property type="protein sequence ID" value="KAK1383515.1"/>
    <property type="molecule type" value="Genomic_DNA"/>
</dbReference>
<evidence type="ECO:0000313" key="3">
    <source>
        <dbReference type="Proteomes" id="UP001237642"/>
    </source>
</evidence>
<evidence type="ECO:0000313" key="2">
    <source>
        <dbReference type="EMBL" id="KAK1383515.1"/>
    </source>
</evidence>
<proteinExistence type="predicted"/>
<sequence length="183" mass="21202">MIAMKKHKASTGDRSTNNPTRENSTYLMIRLYTLNLHYEGHFVHIHVFSYTSNINKIIENVDLENWSIDELKNCGGDDVGEFDSLYYVKGTGIALLNKESKAEVIEFSRACGNQCTLYVYHQTPNDESDEDIDYNYCSDEELIELRKTNKVEQKRMDEYERLANLEYDSGYDECNDEGEMGLC</sequence>